<dbReference type="InterPro" id="IPR001845">
    <property type="entry name" value="HTH_ArsR_DNA-bd_dom"/>
</dbReference>
<dbReference type="SUPFAM" id="SSF46785">
    <property type="entry name" value="Winged helix' DNA-binding domain"/>
    <property type="match status" value="1"/>
</dbReference>
<sequence length="110" mass="12646">MQNKTTDNMDNNNPTEMFKDSEIITLLGRKSVLSTLKCLEHNGACRYVDIYNTIDVSKGTLYNNLENLVDMKLVIIKLDGRKVIYELSDCGKQILNFINKLTDYYSITNK</sequence>
<name>D7DTG7_METV3</name>
<dbReference type="HOGENOM" id="CLU_2165312_0_0_2"/>
<dbReference type="GO" id="GO:0003700">
    <property type="term" value="F:DNA-binding transcription factor activity"/>
    <property type="evidence" value="ECO:0007669"/>
    <property type="project" value="InterPro"/>
</dbReference>
<dbReference type="InterPro" id="IPR002577">
    <property type="entry name" value="HTH_HxlR"/>
</dbReference>
<evidence type="ECO:0000313" key="2">
    <source>
        <dbReference type="EMBL" id="ADI36427.1"/>
    </source>
</evidence>
<dbReference type="STRING" id="456320.Mvol_0768"/>
<dbReference type="Pfam" id="PF01638">
    <property type="entry name" value="HxlR"/>
    <property type="match status" value="1"/>
</dbReference>
<dbReference type="EMBL" id="CP002057">
    <property type="protein sequence ID" value="ADI36427.1"/>
    <property type="molecule type" value="Genomic_DNA"/>
</dbReference>
<dbReference type="AlphaFoldDB" id="D7DTG7"/>
<protein>
    <submittedName>
        <fullName evidence="2">Putative transcriptional regulator, ArsR family</fullName>
    </submittedName>
</protein>
<evidence type="ECO:0000313" key="3">
    <source>
        <dbReference type="Proteomes" id="UP000007722"/>
    </source>
</evidence>
<evidence type="ECO:0000259" key="1">
    <source>
        <dbReference type="PROSITE" id="PS50987"/>
    </source>
</evidence>
<dbReference type="Gene3D" id="1.10.10.10">
    <property type="entry name" value="Winged helix-like DNA-binding domain superfamily/Winged helix DNA-binding domain"/>
    <property type="match status" value="1"/>
</dbReference>
<keyword evidence="3" id="KW-1185">Reference proteome</keyword>
<dbReference type="InterPro" id="IPR036390">
    <property type="entry name" value="WH_DNA-bd_sf"/>
</dbReference>
<dbReference type="InParanoid" id="D7DTG7"/>
<dbReference type="Proteomes" id="UP000007722">
    <property type="component" value="Chromosome"/>
</dbReference>
<dbReference type="PROSITE" id="PS50987">
    <property type="entry name" value="HTH_ARSR_2"/>
    <property type="match status" value="1"/>
</dbReference>
<dbReference type="eggNOG" id="arCOG01057">
    <property type="taxonomic scope" value="Archaea"/>
</dbReference>
<dbReference type="KEGG" id="mvo:Mvol_0768"/>
<dbReference type="InterPro" id="IPR036388">
    <property type="entry name" value="WH-like_DNA-bd_sf"/>
</dbReference>
<reference evidence="2 3" key="1">
    <citation type="submission" date="2010-05" db="EMBL/GenBank/DDBJ databases">
        <title>Complete sequence of Methanococcus voltae A3.</title>
        <authorList>
            <consortium name="US DOE Joint Genome Institute"/>
            <person name="Lucas S."/>
            <person name="Copeland A."/>
            <person name="Lapidus A."/>
            <person name="Cheng J.-F."/>
            <person name="Bruce D."/>
            <person name="Goodwin L."/>
            <person name="Pitluck S."/>
            <person name="Lowry S."/>
            <person name="Clum A."/>
            <person name="Land M."/>
            <person name="Hauser L."/>
            <person name="Kyrpides N."/>
            <person name="Mikhailova N."/>
            <person name="Whitman W.B."/>
            <person name="Woyke T."/>
        </authorList>
    </citation>
    <scope>NUCLEOTIDE SEQUENCE [LARGE SCALE GENOMIC DNA]</scope>
    <source>
        <strain evidence="3">ATCC BAA-1334 / A3</strain>
    </source>
</reference>
<accession>D7DTG7</accession>
<gene>
    <name evidence="2" type="ordered locus">Mvol_0768</name>
</gene>
<feature type="domain" description="HTH arsR-type" evidence="1">
    <location>
        <begin position="12"/>
        <end position="109"/>
    </location>
</feature>
<organism evidence="2 3">
    <name type="scientific">Methanococcus voltae (strain ATCC BAA-1334 / A3)</name>
    <dbReference type="NCBI Taxonomy" id="456320"/>
    <lineage>
        <taxon>Archaea</taxon>
        <taxon>Methanobacteriati</taxon>
        <taxon>Methanobacteriota</taxon>
        <taxon>Methanomada group</taxon>
        <taxon>Methanococci</taxon>
        <taxon>Methanococcales</taxon>
        <taxon>Methanococcaceae</taxon>
        <taxon>Methanococcus</taxon>
    </lineage>
</organism>
<dbReference type="OrthoDB" id="61476at2157"/>
<proteinExistence type="predicted"/>